<dbReference type="InterPro" id="IPR050807">
    <property type="entry name" value="TransReg_Diox_bact_type"/>
</dbReference>
<sequence>MIFINPSPTPAQNGNKDKDNALFYDAAQLAQTGIIHVTQRNTPNLGAAMKQRRKALGLNLSQLAELSKVSRSMLSEIERGNANPTFTTLWNITQALGVSIDELAQSSVEDPPLRITRQDALNTPRMRSDDQGCELVAFNPVTTATEFEWYELIIQPGCEMSSEAHAVGTQEHLSVIEGQVQVMLNEEVHETAGQGDTLRYPADTLHSVKNPGESVARAFLVVHKQK</sequence>
<protein>
    <submittedName>
        <fullName evidence="5">Helix-turn-helix domain-containing protein</fullName>
    </submittedName>
</protein>
<dbReference type="CDD" id="cd02209">
    <property type="entry name" value="cupin_XRE_C"/>
    <property type="match status" value="1"/>
</dbReference>
<dbReference type="Gene3D" id="1.10.260.40">
    <property type="entry name" value="lambda repressor-like DNA-binding domains"/>
    <property type="match status" value="1"/>
</dbReference>
<evidence type="ECO:0000256" key="1">
    <source>
        <dbReference type="ARBA" id="ARBA00023015"/>
    </source>
</evidence>
<evidence type="ECO:0000313" key="5">
    <source>
        <dbReference type="EMBL" id="QEQ97990.1"/>
    </source>
</evidence>
<dbReference type="InterPro" id="IPR014710">
    <property type="entry name" value="RmlC-like_jellyroll"/>
</dbReference>
<dbReference type="Pfam" id="PF01381">
    <property type="entry name" value="HTH_3"/>
    <property type="match status" value="1"/>
</dbReference>
<dbReference type="Gene3D" id="2.60.120.10">
    <property type="entry name" value="Jelly Rolls"/>
    <property type="match status" value="1"/>
</dbReference>
<evidence type="ECO:0000259" key="4">
    <source>
        <dbReference type="PROSITE" id="PS50943"/>
    </source>
</evidence>
<dbReference type="GO" id="GO:0005829">
    <property type="term" value="C:cytosol"/>
    <property type="evidence" value="ECO:0007669"/>
    <property type="project" value="TreeGrafter"/>
</dbReference>
<dbReference type="SUPFAM" id="SSF51182">
    <property type="entry name" value="RmlC-like cupins"/>
    <property type="match status" value="1"/>
</dbReference>
<evidence type="ECO:0000256" key="3">
    <source>
        <dbReference type="ARBA" id="ARBA00023163"/>
    </source>
</evidence>
<gene>
    <name evidence="5" type="ORF">F0U83_15430</name>
</gene>
<proteinExistence type="predicted"/>
<evidence type="ECO:0000313" key="6">
    <source>
        <dbReference type="Proteomes" id="UP000324760"/>
    </source>
</evidence>
<dbReference type="InterPro" id="IPR013096">
    <property type="entry name" value="Cupin_2"/>
</dbReference>
<dbReference type="PANTHER" id="PTHR46797">
    <property type="entry name" value="HTH-TYPE TRANSCRIPTIONAL REGULATOR"/>
    <property type="match status" value="1"/>
</dbReference>
<reference evidence="5 6" key="1">
    <citation type="journal article" date="2019" name="Biochem. Eng. J.">
        <title>Metabolic engineering of the marine bacteria Neptunomonas concharum for the production of acetoin and meso-2,3-butanediol from acetate.</title>
        <authorList>
            <person name="Li W."/>
            <person name="Pu N."/>
            <person name="Liu C.-X."/>
            <person name="Yuan Q.-P."/>
            <person name="Li Z.-J."/>
        </authorList>
    </citation>
    <scope>NUCLEOTIDE SEQUENCE [LARGE SCALE GENOMIC DNA]</scope>
    <source>
        <strain evidence="5 6">JCM17730</strain>
    </source>
</reference>
<dbReference type="InterPro" id="IPR010982">
    <property type="entry name" value="Lambda_DNA-bd_dom_sf"/>
</dbReference>
<dbReference type="CDD" id="cd00093">
    <property type="entry name" value="HTH_XRE"/>
    <property type="match status" value="1"/>
</dbReference>
<dbReference type="GO" id="GO:0003700">
    <property type="term" value="F:DNA-binding transcription factor activity"/>
    <property type="evidence" value="ECO:0007669"/>
    <property type="project" value="TreeGrafter"/>
</dbReference>
<accession>A0A5P1REC9</accession>
<dbReference type="InterPro" id="IPR011051">
    <property type="entry name" value="RmlC_Cupin_sf"/>
</dbReference>
<dbReference type="KEGG" id="ncu:F0U83_15430"/>
<dbReference type="InterPro" id="IPR001387">
    <property type="entry name" value="Cro/C1-type_HTH"/>
</dbReference>
<dbReference type="EMBL" id="CP043869">
    <property type="protein sequence ID" value="QEQ97990.1"/>
    <property type="molecule type" value="Genomic_DNA"/>
</dbReference>
<dbReference type="SMART" id="SM00530">
    <property type="entry name" value="HTH_XRE"/>
    <property type="match status" value="1"/>
</dbReference>
<evidence type="ECO:0000256" key="2">
    <source>
        <dbReference type="ARBA" id="ARBA00023125"/>
    </source>
</evidence>
<dbReference type="PANTHER" id="PTHR46797:SF23">
    <property type="entry name" value="HTH-TYPE TRANSCRIPTIONAL REGULATOR SUTR"/>
    <property type="match status" value="1"/>
</dbReference>
<name>A0A5P1REC9_9GAMM</name>
<keyword evidence="6" id="KW-1185">Reference proteome</keyword>
<dbReference type="PROSITE" id="PS50943">
    <property type="entry name" value="HTH_CROC1"/>
    <property type="match status" value="1"/>
</dbReference>
<dbReference type="RefSeq" id="WP_138988189.1">
    <property type="nucleotide sequence ID" value="NZ_CP043869.1"/>
</dbReference>
<feature type="domain" description="HTH cro/C1-type" evidence="4">
    <location>
        <begin position="49"/>
        <end position="103"/>
    </location>
</feature>
<dbReference type="GO" id="GO:0003677">
    <property type="term" value="F:DNA binding"/>
    <property type="evidence" value="ECO:0007669"/>
    <property type="project" value="UniProtKB-KW"/>
</dbReference>
<dbReference type="Proteomes" id="UP000324760">
    <property type="component" value="Chromosome"/>
</dbReference>
<keyword evidence="2" id="KW-0238">DNA-binding</keyword>
<dbReference type="OrthoDB" id="9792093at2"/>
<dbReference type="SUPFAM" id="SSF47413">
    <property type="entry name" value="lambda repressor-like DNA-binding domains"/>
    <property type="match status" value="1"/>
</dbReference>
<dbReference type="AlphaFoldDB" id="A0A5P1REC9"/>
<dbReference type="Pfam" id="PF07883">
    <property type="entry name" value="Cupin_2"/>
    <property type="match status" value="1"/>
</dbReference>
<keyword evidence="1" id="KW-0805">Transcription regulation</keyword>
<keyword evidence="3" id="KW-0804">Transcription</keyword>
<organism evidence="5 6">
    <name type="scientific">Neptunomonas concharum</name>
    <dbReference type="NCBI Taxonomy" id="1031538"/>
    <lineage>
        <taxon>Bacteria</taxon>
        <taxon>Pseudomonadati</taxon>
        <taxon>Pseudomonadota</taxon>
        <taxon>Gammaproteobacteria</taxon>
        <taxon>Oceanospirillales</taxon>
        <taxon>Oceanospirillaceae</taxon>
        <taxon>Neptunomonas</taxon>
    </lineage>
</organism>